<evidence type="ECO:0000313" key="1">
    <source>
        <dbReference type="EMBL" id="GGH65116.1"/>
    </source>
</evidence>
<dbReference type="SUPFAM" id="SSF53756">
    <property type="entry name" value="UDP-Glycosyltransferase/glycogen phosphorylase"/>
    <property type="match status" value="1"/>
</dbReference>
<organism evidence="1 2">
    <name type="scientific">Rothia aerolata</name>
    <dbReference type="NCBI Taxonomy" id="1812262"/>
    <lineage>
        <taxon>Bacteria</taxon>
        <taxon>Bacillati</taxon>
        <taxon>Actinomycetota</taxon>
        <taxon>Actinomycetes</taxon>
        <taxon>Micrococcales</taxon>
        <taxon>Micrococcaceae</taxon>
        <taxon>Rothia</taxon>
    </lineage>
</organism>
<accession>A0A917MUT1</accession>
<dbReference type="Proteomes" id="UP000600171">
    <property type="component" value="Unassembled WGS sequence"/>
</dbReference>
<dbReference type="AlphaFoldDB" id="A0A917MUT1"/>
<gene>
    <name evidence="1" type="ORF">GCM10007359_18040</name>
</gene>
<protein>
    <submittedName>
        <fullName evidence="1">Uncharacterized protein</fullName>
    </submittedName>
</protein>
<dbReference type="RefSeq" id="WP_188360043.1">
    <property type="nucleotide sequence ID" value="NZ_BMDC01000003.1"/>
</dbReference>
<comment type="caution">
    <text evidence="1">The sequence shown here is derived from an EMBL/GenBank/DDBJ whole genome shotgun (WGS) entry which is preliminary data.</text>
</comment>
<dbReference type="Gene3D" id="3.40.50.2000">
    <property type="entry name" value="Glycogen Phosphorylase B"/>
    <property type="match status" value="1"/>
</dbReference>
<name>A0A917MUT1_9MICC</name>
<dbReference type="EMBL" id="BMDC01000003">
    <property type="protein sequence ID" value="GGH65116.1"/>
    <property type="molecule type" value="Genomic_DNA"/>
</dbReference>
<proteinExistence type="predicted"/>
<sequence length="490" mass="55787">MASDVLLFKGKGQNEEVLDRATAKLIGRLEKSLLSFQIVKQKGINSQITSELNSSIDRYSPRVVLCIGYSANVFLSKSFTLNIPFVAVLPDIPGDYSTVYKSALRNLEGIAAVADLVMVLDEPSRSILEYLVAGMSGRVRLIKQVQALEDLVEESRNLTGVNQKILISSHDFRFIADTVHMFQRLPGVEVRLQEWPLASATPPENIQSDITWADTILCEWAGRNAVWYSHHLSSDKRLFIRLHGFESKSEWINNLNMDSVEKVLTVSAFYKNQLLARHGWESSQIEVIGNSINHGSFYRKKTSSAEFHLGMLGFTPLLKRPQVAVEILRLLVKKDTRFTLHLRGENPWNHTWLWQQNIAEVDAYRDLYSLVSNDDILRSHVVFESPGANVEGWFSKIGWILSLSERETFHLAAAEGMASGAVPVFLPREGIEEIFTDRWLFDSPQEIANYIYSTVTNRTWIVESHRASQYAYRFDFAQVSTRWRQEVLGD</sequence>
<evidence type="ECO:0000313" key="2">
    <source>
        <dbReference type="Proteomes" id="UP000600171"/>
    </source>
</evidence>
<reference evidence="1 2" key="1">
    <citation type="journal article" date="2014" name="Int. J. Syst. Evol. Microbiol.">
        <title>Complete genome sequence of Corynebacterium casei LMG S-19264T (=DSM 44701T), isolated from a smear-ripened cheese.</title>
        <authorList>
            <consortium name="US DOE Joint Genome Institute (JGI-PGF)"/>
            <person name="Walter F."/>
            <person name="Albersmeier A."/>
            <person name="Kalinowski J."/>
            <person name="Ruckert C."/>
        </authorList>
    </citation>
    <scope>NUCLEOTIDE SEQUENCE [LARGE SCALE GENOMIC DNA]</scope>
    <source>
        <strain evidence="1 2">CCM 8669</strain>
    </source>
</reference>
<keyword evidence="2" id="KW-1185">Reference proteome</keyword>